<dbReference type="PANTHER" id="PTHR19860:SF14">
    <property type="entry name" value="DUF4062 DOMAIN-CONTAINING PROTEIN"/>
    <property type="match status" value="1"/>
</dbReference>
<dbReference type="OrthoDB" id="2325716at2759"/>
<dbReference type="SUPFAM" id="SSF52540">
    <property type="entry name" value="P-loop containing nucleoside triphosphate hydrolases"/>
    <property type="match status" value="1"/>
</dbReference>
<evidence type="ECO:0000256" key="1">
    <source>
        <dbReference type="ARBA" id="ARBA00022737"/>
    </source>
</evidence>
<name>A0A1S3H8B9_LINAN</name>
<feature type="region of interest" description="Disordered" evidence="2">
    <location>
        <begin position="604"/>
        <end position="624"/>
    </location>
</feature>
<proteinExistence type="predicted"/>
<accession>A0A1S3H8B9</accession>
<dbReference type="InParanoid" id="A0A1S3H8B9"/>
<sequence length="1046" mass="119895">MGCGASKSLPVEFDEVSKTWHAVCQSRDFLKPGTKVQVSPEKRTGWKTIRIFVSSTFKDFNAEREVLVKEVFPDLRAWCQERRLHLVECDLRWGVPKNTSDELVLRTCLEEIDRCIKENNMPYFINMTSERVGWIPKTGDVPPNLLDQYCLVFGLSVTEMEIIHGAYKKINPNSIFMLRDSSFLKDLPPDHQKKFLDDTDDLELSRKKLSALKIKITERFPVADDISHQKERVVHYSVNFDGIDDRGKTKLTVDDTFKSRVKEFFKERIDMQYPKGELQEVTQDKYLQARNAHEAFMKEKAEIVLGRDALVQQITEHLENGDVDVPMLILGDPGSGKSSVMARVADTMDEKARKNEIPGVRDKMRWSVFYHFVGAVPGSTDAEQMIRRLLKELDIVKEESQMPKDLEAACQLCMSVLSNTETKPVILVIDALNQLDDDPEALNMTFIPQKLAPYVRCVFSMIPGTPQHKTLISRESKPKEVFVQPLDIAAREQIIDTFFATFNKQLDRIQFSRLMGKKATDNPLWLSIALEELRVYGDFGGVTDKIDSLKEDLLGLLGQVLERFEAETGGSLLVATLCMIEVSKGGLLESELLLLLADEENLMPPEEAEATEKGDKEASEKKQNSTDVLPYFKWASVYRVLRPFLRPYGQSGEGRLDFYHRSLSKAIRQKYFGGQDEKTNDGKVKLWYDWWHGKLADFFMKTDNIERKVEELPFHLIKLGDKERLATVLTDWQVFDMLYHEEWSTALNAYWRNAGGKDQIKYCYIEAVRNDENSPEFNESQMALRYERVARIFVQAGLYDEGQALAEKAIKLEETLLGKRPERMASLCGLMSHVWDQKCKLHEFIMLNQKGETWNTISWGFKSIDYLKPLADASEETKFKMAIEMMRVSFSLSTWITLGGSPQLSPTEARKLGNEYLADAKNVFKSRNDIGKLAEAVMTQAILMGSAKTEQIKLYEEAAKLCVQAYGDKCVLAARLKINTGIYWEEIGNYYKAYEFFRNYALICEEVMGPENPKTIRGWNILNESTYKAIAQELGHNNQPYTEVED</sequence>
<dbReference type="RefSeq" id="XP_013381731.1">
    <property type="nucleotide sequence ID" value="XM_013526277.1"/>
</dbReference>
<reference evidence="6" key="1">
    <citation type="submission" date="2025-08" db="UniProtKB">
        <authorList>
            <consortium name="RefSeq"/>
        </authorList>
    </citation>
    <scope>IDENTIFICATION</scope>
    <source>
        <tissue evidence="6">Gonads</tissue>
    </source>
</reference>
<dbReference type="Pfam" id="PF13271">
    <property type="entry name" value="DUF4062"/>
    <property type="match status" value="1"/>
</dbReference>
<dbReference type="KEGG" id="lak:106152622"/>
<dbReference type="OMA" id="PLPAAKW"/>
<dbReference type="STRING" id="7574.A0A1S3H8B9"/>
<protein>
    <submittedName>
        <fullName evidence="6">TPR repeat-containing protein DDB_G0287407 isoform X1</fullName>
    </submittedName>
</protein>
<keyword evidence="1" id="KW-0677">Repeat</keyword>
<evidence type="ECO:0000259" key="4">
    <source>
        <dbReference type="Pfam" id="PF13271"/>
    </source>
</evidence>
<evidence type="ECO:0000259" key="3">
    <source>
        <dbReference type="Pfam" id="PF13191"/>
    </source>
</evidence>
<dbReference type="InterPro" id="IPR025139">
    <property type="entry name" value="DUF4062"/>
</dbReference>
<dbReference type="GeneID" id="106152622"/>
<organism evidence="5 6">
    <name type="scientific">Lingula anatina</name>
    <name type="common">Brachiopod</name>
    <name type="synonym">Lingula unguis</name>
    <dbReference type="NCBI Taxonomy" id="7574"/>
    <lineage>
        <taxon>Eukaryota</taxon>
        <taxon>Metazoa</taxon>
        <taxon>Spiralia</taxon>
        <taxon>Lophotrochozoa</taxon>
        <taxon>Brachiopoda</taxon>
        <taxon>Linguliformea</taxon>
        <taxon>Lingulata</taxon>
        <taxon>Lingulida</taxon>
        <taxon>Linguloidea</taxon>
        <taxon>Lingulidae</taxon>
        <taxon>Lingula</taxon>
    </lineage>
</organism>
<evidence type="ECO:0000313" key="6">
    <source>
        <dbReference type="RefSeq" id="XP_013381731.1"/>
    </source>
</evidence>
<dbReference type="Proteomes" id="UP000085678">
    <property type="component" value="Unplaced"/>
</dbReference>
<dbReference type="InterPro" id="IPR041664">
    <property type="entry name" value="AAA_16"/>
</dbReference>
<evidence type="ECO:0000313" key="5">
    <source>
        <dbReference type="Proteomes" id="UP000085678"/>
    </source>
</evidence>
<feature type="domain" description="DUF4062" evidence="4">
    <location>
        <begin position="50"/>
        <end position="138"/>
    </location>
</feature>
<dbReference type="AlphaFoldDB" id="A0A1S3H8B9"/>
<dbReference type="Gene3D" id="3.40.50.300">
    <property type="entry name" value="P-loop containing nucleotide triphosphate hydrolases"/>
    <property type="match status" value="1"/>
</dbReference>
<keyword evidence="5" id="KW-1185">Reference proteome</keyword>
<dbReference type="GO" id="GO:0080008">
    <property type="term" value="C:Cul4-RING E3 ubiquitin ligase complex"/>
    <property type="evidence" value="ECO:0007669"/>
    <property type="project" value="TreeGrafter"/>
</dbReference>
<dbReference type="InterPro" id="IPR051191">
    <property type="entry name" value="DCAF12"/>
</dbReference>
<gene>
    <name evidence="6" type="primary">LOC106152622</name>
</gene>
<feature type="domain" description="Orc1-like AAA ATPase" evidence="3">
    <location>
        <begin position="304"/>
        <end position="442"/>
    </location>
</feature>
<feature type="compositionally biased region" description="Basic and acidic residues" evidence="2">
    <location>
        <begin position="610"/>
        <end position="624"/>
    </location>
</feature>
<dbReference type="PANTHER" id="PTHR19860">
    <property type="entry name" value="DDB1- AND CUL4-ASSOCIATED FACTOR 12-RELATED"/>
    <property type="match status" value="1"/>
</dbReference>
<dbReference type="InterPro" id="IPR011990">
    <property type="entry name" value="TPR-like_helical_dom_sf"/>
</dbReference>
<dbReference type="InterPro" id="IPR027417">
    <property type="entry name" value="P-loop_NTPase"/>
</dbReference>
<evidence type="ECO:0000256" key="2">
    <source>
        <dbReference type="SAM" id="MobiDB-lite"/>
    </source>
</evidence>
<dbReference type="Gene3D" id="1.25.40.10">
    <property type="entry name" value="Tetratricopeptide repeat domain"/>
    <property type="match status" value="1"/>
</dbReference>
<dbReference type="Pfam" id="PF13191">
    <property type="entry name" value="AAA_16"/>
    <property type="match status" value="1"/>
</dbReference>